<keyword evidence="3" id="KW-1185">Reference proteome</keyword>
<dbReference type="EMBL" id="JANEYT010000112">
    <property type="protein sequence ID" value="MCQ1061108.1"/>
    <property type="molecule type" value="Genomic_DNA"/>
</dbReference>
<gene>
    <name evidence="2" type="ORF">NHN17_24005</name>
</gene>
<dbReference type="RefSeq" id="WP_255045206.1">
    <property type="nucleotide sequence ID" value="NZ_JANEYT010000112.1"/>
</dbReference>
<feature type="region of interest" description="Disordered" evidence="1">
    <location>
        <begin position="21"/>
        <end position="44"/>
    </location>
</feature>
<protein>
    <submittedName>
        <fullName evidence="2">Uncharacterized protein</fullName>
    </submittedName>
</protein>
<comment type="caution">
    <text evidence="2">The sequence shown here is derived from an EMBL/GenBank/DDBJ whole genome shotgun (WGS) entry which is preliminary data.</text>
</comment>
<accession>A0ABT1N8P5</accession>
<organism evidence="2 3">
    <name type="scientific">Photobacterium pectinilyticum</name>
    <dbReference type="NCBI Taxonomy" id="2906793"/>
    <lineage>
        <taxon>Bacteria</taxon>
        <taxon>Pseudomonadati</taxon>
        <taxon>Pseudomonadota</taxon>
        <taxon>Gammaproteobacteria</taxon>
        <taxon>Vibrionales</taxon>
        <taxon>Vibrionaceae</taxon>
        <taxon>Photobacterium</taxon>
    </lineage>
</organism>
<reference evidence="2 3" key="1">
    <citation type="submission" date="2022-07" db="EMBL/GenBank/DDBJ databases">
        <title>Photobacterium pectinilyticum sp. nov., a marine bacterium isolated from surface seawater of Qingdao offshore.</title>
        <authorList>
            <person name="Wang X."/>
        </authorList>
    </citation>
    <scope>NUCLEOTIDE SEQUENCE [LARGE SCALE GENOMIC DNA]</scope>
    <source>
        <strain evidence="2 3">ZSDE20</strain>
    </source>
</reference>
<evidence type="ECO:0000313" key="2">
    <source>
        <dbReference type="EMBL" id="MCQ1061108.1"/>
    </source>
</evidence>
<name>A0ABT1N8P5_9GAMM</name>
<proteinExistence type="predicted"/>
<sequence>MAKSWLALLVSTVLLTGCGGSGSGEDGKTGDDGDGGGSTAPKITGLSKMSINGVTFTTVIQPDGRFVGSGSGSRVAEGKIWHQGGELHGWGKLYGDSGDRELVEHVTGLKGDLGPDNTFVIENDSGDSMMLRTHIPSVRPEYLGQVKPIFDYLTEKGYGGQIINYYPQVNFYPDLTIKASDTQGHFHFYQCRDGGDGKFEPLLSDDQDWINGSFSLVDCFNAERNGVYLVGSFAQKDSGAYGDRTFFYHQIIHEAGTFSKHDWDAYHDLDFY</sequence>
<dbReference type="Proteomes" id="UP001524460">
    <property type="component" value="Unassembled WGS sequence"/>
</dbReference>
<dbReference type="PROSITE" id="PS51257">
    <property type="entry name" value="PROKAR_LIPOPROTEIN"/>
    <property type="match status" value="1"/>
</dbReference>
<evidence type="ECO:0000256" key="1">
    <source>
        <dbReference type="SAM" id="MobiDB-lite"/>
    </source>
</evidence>
<evidence type="ECO:0000313" key="3">
    <source>
        <dbReference type="Proteomes" id="UP001524460"/>
    </source>
</evidence>